<dbReference type="PROSITE" id="PS50176">
    <property type="entry name" value="ARM_REPEAT"/>
    <property type="match status" value="1"/>
</dbReference>
<keyword evidence="4" id="KW-1185">Reference proteome</keyword>
<gene>
    <name evidence="3" type="ORF">BVC80_9065g77</name>
</gene>
<evidence type="ECO:0000256" key="2">
    <source>
        <dbReference type="PROSITE-ProRule" id="PRU00259"/>
    </source>
</evidence>
<dbReference type="Proteomes" id="UP000195402">
    <property type="component" value="Unassembled WGS sequence"/>
</dbReference>
<dbReference type="PANTHER" id="PTHR22895:SF0">
    <property type="entry name" value="ARMADILLO REPEAT-CONTAINING PROTEIN 6"/>
    <property type="match status" value="1"/>
</dbReference>
<comment type="caution">
    <text evidence="3">The sequence shown here is derived from an EMBL/GenBank/DDBJ whole genome shotgun (WGS) entry which is preliminary data.</text>
</comment>
<organism evidence="3 4">
    <name type="scientific">Macleaya cordata</name>
    <name type="common">Five-seeded plume-poppy</name>
    <name type="synonym">Bocconia cordata</name>
    <dbReference type="NCBI Taxonomy" id="56857"/>
    <lineage>
        <taxon>Eukaryota</taxon>
        <taxon>Viridiplantae</taxon>
        <taxon>Streptophyta</taxon>
        <taxon>Embryophyta</taxon>
        <taxon>Tracheophyta</taxon>
        <taxon>Spermatophyta</taxon>
        <taxon>Magnoliopsida</taxon>
        <taxon>Ranunculales</taxon>
        <taxon>Papaveraceae</taxon>
        <taxon>Papaveroideae</taxon>
        <taxon>Macleaya</taxon>
    </lineage>
</organism>
<dbReference type="SUPFAM" id="SSF48371">
    <property type="entry name" value="ARM repeat"/>
    <property type="match status" value="1"/>
</dbReference>
<dbReference type="InterPro" id="IPR011989">
    <property type="entry name" value="ARM-like"/>
</dbReference>
<protein>
    <submittedName>
        <fullName evidence="3">Armadillo</fullName>
    </submittedName>
</protein>
<dbReference type="InterPro" id="IPR016024">
    <property type="entry name" value="ARM-type_fold"/>
</dbReference>
<accession>A0A200PNL1</accession>
<dbReference type="PANTHER" id="PTHR22895">
    <property type="entry name" value="ARMADILLO REPEAT-CONTAINING PROTEIN 6"/>
    <property type="match status" value="1"/>
</dbReference>
<feature type="repeat" description="ARM" evidence="2">
    <location>
        <begin position="261"/>
        <end position="307"/>
    </location>
</feature>
<dbReference type="InParanoid" id="A0A200PNL1"/>
<dbReference type="AlphaFoldDB" id="A0A200PNL1"/>
<dbReference type="STRING" id="56857.A0A200PNL1"/>
<evidence type="ECO:0000313" key="3">
    <source>
        <dbReference type="EMBL" id="OUZ99799.1"/>
    </source>
</evidence>
<evidence type="ECO:0000256" key="1">
    <source>
        <dbReference type="ARBA" id="ARBA00022737"/>
    </source>
</evidence>
<dbReference type="Gene3D" id="1.25.10.10">
    <property type="entry name" value="Leucine-rich Repeat Variant"/>
    <property type="match status" value="2"/>
</dbReference>
<evidence type="ECO:0000313" key="4">
    <source>
        <dbReference type="Proteomes" id="UP000195402"/>
    </source>
</evidence>
<dbReference type="EMBL" id="MVGT01004390">
    <property type="protein sequence ID" value="OUZ99799.1"/>
    <property type="molecule type" value="Genomic_DNA"/>
</dbReference>
<proteinExistence type="predicted"/>
<dbReference type="SMART" id="SM00185">
    <property type="entry name" value="ARM"/>
    <property type="match status" value="3"/>
</dbReference>
<dbReference type="InterPro" id="IPR000225">
    <property type="entry name" value="Armadillo"/>
</dbReference>
<name>A0A200PNL1_MACCD</name>
<dbReference type="FunCoup" id="A0A200PNL1">
    <property type="interactions" value="3557"/>
</dbReference>
<keyword evidence="1" id="KW-0677">Repeat</keyword>
<dbReference type="OrthoDB" id="449062at2759"/>
<sequence>MGPVKNVRIITCIPGVSSINDNPVIQSLDRLKEIDSKMNYQDNPSNIVKDLEDMADVLDKLRDVCSVQGSGNASIATKNGGLDLIISICSKLQVQSERCLVSALNAMASLICDLPSTETFRSNGGAKIVMDILNDSTQNISILNSGFSVVAAAATGNEVLKESFMDLKIDELLVQLLRTKTNYSIQSSYDVIRILLTPDDGRVVASQVYGYARRFAEVGIAGALVDALHEGPNSPNLVSACIALKAVAVNDEICRSIADNGGIDALLQCIDISGEQNNKTVAKACCSLLSKLAGSDANKSAIVQKGGMDRLIRLSSRFSEDPSVLQEVMSIICVLSLRSPDNAARAIEAGAGDFAIQAMQKFPAAAQLQKQSCLMIRNLVVRNPENRQAFGSLTILLSNGVEKIIRKAKENHCSCDGGIVCLCGGFKYARDGEKGTRQRIVQAGTPAGRLATKTLLTEDGCFKVIKTTKYCWDLTLQLLNDPEDNVLQWGKDVWNRCVSISQQ</sequence>
<reference evidence="3 4" key="1">
    <citation type="journal article" date="2017" name="Mol. Plant">
        <title>The Genome of Medicinal Plant Macleaya cordata Provides New Insights into Benzylisoquinoline Alkaloids Metabolism.</title>
        <authorList>
            <person name="Liu X."/>
            <person name="Liu Y."/>
            <person name="Huang P."/>
            <person name="Ma Y."/>
            <person name="Qing Z."/>
            <person name="Tang Q."/>
            <person name="Cao H."/>
            <person name="Cheng P."/>
            <person name="Zheng Y."/>
            <person name="Yuan Z."/>
            <person name="Zhou Y."/>
            <person name="Liu J."/>
            <person name="Tang Z."/>
            <person name="Zhuo Y."/>
            <person name="Zhang Y."/>
            <person name="Yu L."/>
            <person name="Huang J."/>
            <person name="Yang P."/>
            <person name="Peng Q."/>
            <person name="Zhang J."/>
            <person name="Jiang W."/>
            <person name="Zhang Z."/>
            <person name="Lin K."/>
            <person name="Ro D.K."/>
            <person name="Chen X."/>
            <person name="Xiong X."/>
            <person name="Shang Y."/>
            <person name="Huang S."/>
            <person name="Zeng J."/>
        </authorList>
    </citation>
    <scope>NUCLEOTIDE SEQUENCE [LARGE SCALE GENOMIC DNA]</scope>
    <source>
        <strain evidence="4">cv. BLH2017</strain>
        <tissue evidence="3">Root</tissue>
    </source>
</reference>